<name>A0A835ZIK3_9STRA</name>
<evidence type="ECO:0000313" key="2">
    <source>
        <dbReference type="EMBL" id="KAG5191359.1"/>
    </source>
</evidence>
<organism evidence="2 3">
    <name type="scientific">Tribonema minus</name>
    <dbReference type="NCBI Taxonomy" id="303371"/>
    <lineage>
        <taxon>Eukaryota</taxon>
        <taxon>Sar</taxon>
        <taxon>Stramenopiles</taxon>
        <taxon>Ochrophyta</taxon>
        <taxon>PX clade</taxon>
        <taxon>Xanthophyceae</taxon>
        <taxon>Tribonematales</taxon>
        <taxon>Tribonemataceae</taxon>
        <taxon>Tribonema</taxon>
    </lineage>
</organism>
<comment type="caution">
    <text evidence="2">The sequence shown here is derived from an EMBL/GenBank/DDBJ whole genome shotgun (WGS) entry which is preliminary data.</text>
</comment>
<dbReference type="Proteomes" id="UP000664859">
    <property type="component" value="Unassembled WGS sequence"/>
</dbReference>
<accession>A0A835ZIK3</accession>
<dbReference type="EMBL" id="JAFCMP010000021">
    <property type="protein sequence ID" value="KAG5191359.1"/>
    <property type="molecule type" value="Genomic_DNA"/>
</dbReference>
<feature type="region of interest" description="Disordered" evidence="1">
    <location>
        <begin position="1"/>
        <end position="40"/>
    </location>
</feature>
<sequence>MSAPDVINISDSDDEAIGGGGADVSKMEDEQEQADQPPGDYFFNPDGGHGVSAYDLKHSIGPAWACYERNLTNATSLGMDYDTFTLIDIYSLDDVAPARQLLSGKMPNKSWYRLPPYEERTQTAAGYHALMSAFKSKVLAKLGFKVLSHKYRGVGGHRAPTAERKKKLLAQYRQRKNVFDDEMLKYHKKLAGCGYRVGGYSESDDAKIVRVTDNLRHVFIAACADRGLMGRERSRLFIDLKEMSLRPQDVRVSLQRESSTPAEYGDKRQSLEKFLQQFIDAHHSIFSLHTTFEEDIAKLKQSIRHGLLQDNEPGTCLTWEQEEALNEVLADVLTGKRR</sequence>
<protein>
    <submittedName>
        <fullName evidence="2">Uncharacterized protein</fullName>
    </submittedName>
</protein>
<reference evidence="2" key="1">
    <citation type="submission" date="2021-02" db="EMBL/GenBank/DDBJ databases">
        <title>First Annotated Genome of the Yellow-green Alga Tribonema minus.</title>
        <authorList>
            <person name="Mahan K.M."/>
        </authorList>
    </citation>
    <scope>NUCLEOTIDE SEQUENCE</scope>
    <source>
        <strain evidence="2">UTEX B ZZ1240</strain>
    </source>
</reference>
<keyword evidence="3" id="KW-1185">Reference proteome</keyword>
<proteinExistence type="predicted"/>
<evidence type="ECO:0000313" key="3">
    <source>
        <dbReference type="Proteomes" id="UP000664859"/>
    </source>
</evidence>
<evidence type="ECO:0000256" key="1">
    <source>
        <dbReference type="SAM" id="MobiDB-lite"/>
    </source>
</evidence>
<dbReference type="AlphaFoldDB" id="A0A835ZIK3"/>
<gene>
    <name evidence="2" type="ORF">JKP88DRAFT_296251</name>
</gene>